<reference evidence="4" key="1">
    <citation type="submission" date="2009-11" db="EMBL/GenBank/DDBJ databases">
        <authorList>
            <person name="Weinstock G."/>
            <person name="Sodergren E."/>
            <person name="Clifton S."/>
            <person name="Fulton L."/>
            <person name="Fulton B."/>
            <person name="Courtney L."/>
            <person name="Fronick C."/>
            <person name="Harrison M."/>
            <person name="Strong C."/>
            <person name="Farmer C."/>
            <person name="Delahaunty K."/>
            <person name="Markovic C."/>
            <person name="Hall O."/>
            <person name="Minx P."/>
            <person name="Tomlinson C."/>
            <person name="Mitreva M."/>
            <person name="Nelson J."/>
            <person name="Hou S."/>
            <person name="Wollam A."/>
            <person name="Pepin K.H."/>
            <person name="Johnson M."/>
            <person name="Bhonagiri V."/>
            <person name="Nash W.E."/>
            <person name="Warren W."/>
            <person name="Chinwalla A."/>
            <person name="Mardis E.R."/>
            <person name="Wilson R.K."/>
        </authorList>
    </citation>
    <scope>NUCLEOTIDE SEQUENCE [LARGE SCALE GENOMIC DNA]</scope>
    <source>
        <strain evidence="4">DSM 18205</strain>
    </source>
</reference>
<dbReference type="EMBL" id="ACBX02000016">
    <property type="protein sequence ID" value="EFB35288.1"/>
    <property type="molecule type" value="Genomic_DNA"/>
</dbReference>
<evidence type="ECO:0000313" key="4">
    <source>
        <dbReference type="EMBL" id="EFB35288.1"/>
    </source>
</evidence>
<gene>
    <name evidence="4" type="ORF">PREVCOP_05426</name>
</gene>
<evidence type="ECO:0000259" key="2">
    <source>
        <dbReference type="Pfam" id="PF26334"/>
    </source>
</evidence>
<feature type="domain" description="Glucosyltransferase 3-like N-terminal" evidence="2">
    <location>
        <begin position="7"/>
        <end position="147"/>
    </location>
</feature>
<dbReference type="Pfam" id="PF26337">
    <property type="entry name" value="Gtf3_C"/>
    <property type="match status" value="1"/>
</dbReference>
<dbReference type="GeneID" id="69848030"/>
<name>D1PDY2_9BACT</name>
<dbReference type="OrthoDB" id="9790931at2"/>
<dbReference type="InterPro" id="IPR058591">
    <property type="entry name" value="Gtf3_N"/>
</dbReference>
<proteinExistence type="predicted"/>
<dbReference type="PaxDb" id="537011-PREVCOP_05426"/>
<dbReference type="PIRSF" id="PIRSF007023">
    <property type="entry name" value="UDP-Galf_transf"/>
    <property type="match status" value="1"/>
</dbReference>
<evidence type="ECO:0000313" key="5">
    <source>
        <dbReference type="Proteomes" id="UP000004477"/>
    </source>
</evidence>
<sequence length="351" mass="40233">MKQKRLCYISRDYYNQTSAGNKAKTDTEETLVEMGAINLGLHRTIKNSKIFAFFRNLAGIIRACILLKKGDILFLQYPIKKYFTFICTVARFKGAKTISLIHDIGSIRTHRLTTQQEVKRLSHSDYILATNNKMKEWLISNNFQKPIEGLGLWDYRSPYFNKNSHPICNPGNISIVYAGAIHVRKNPFLIQLSKKLKTWNLIIYGKKEELTGWANNPLITFKGFVQPDEFIRTVKADFGLVWDGDSLDTCSGIFGEYLKWNTPHKVSFYLRAGLPIIIWKQAAVTPILEKAGVCIAINTLSELEQKLNELSSDELSKMKENTKRLAERLNQGFFLRQALDNYLSVIYGMIT</sequence>
<evidence type="ECO:0000256" key="1">
    <source>
        <dbReference type="ARBA" id="ARBA00022679"/>
    </source>
</evidence>
<dbReference type="HOGENOM" id="CLU_057651_1_0_10"/>
<dbReference type="Pfam" id="PF26334">
    <property type="entry name" value="Gtf3_N"/>
    <property type="match status" value="1"/>
</dbReference>
<dbReference type="InterPro" id="IPR058592">
    <property type="entry name" value="Gtf3_C"/>
</dbReference>
<comment type="caution">
    <text evidence="4">The sequence shown here is derived from an EMBL/GenBank/DDBJ whole genome shotgun (WGS) entry which is preliminary data.</text>
</comment>
<protein>
    <submittedName>
        <fullName evidence="4">Uncharacterized protein</fullName>
    </submittedName>
</protein>
<organism evidence="4 5">
    <name type="scientific">Segatella copri DSM 18205</name>
    <dbReference type="NCBI Taxonomy" id="537011"/>
    <lineage>
        <taxon>Bacteria</taxon>
        <taxon>Pseudomonadati</taxon>
        <taxon>Bacteroidota</taxon>
        <taxon>Bacteroidia</taxon>
        <taxon>Bacteroidales</taxon>
        <taxon>Prevotellaceae</taxon>
        <taxon>Segatella</taxon>
    </lineage>
</organism>
<dbReference type="STRING" id="537011.PREVCOP_05426"/>
<dbReference type="AlphaFoldDB" id="D1PDY2"/>
<dbReference type="Proteomes" id="UP000004477">
    <property type="component" value="Unassembled WGS sequence"/>
</dbReference>
<keyword evidence="1" id="KW-0808">Transferase</keyword>
<accession>D1PDY2</accession>
<dbReference type="RefSeq" id="WP_006848123.1">
    <property type="nucleotide sequence ID" value="NZ_CP085932.1"/>
</dbReference>
<keyword evidence="5" id="KW-1185">Reference proteome</keyword>
<evidence type="ECO:0000259" key="3">
    <source>
        <dbReference type="Pfam" id="PF26337"/>
    </source>
</evidence>
<dbReference type="SUPFAM" id="SSF53756">
    <property type="entry name" value="UDP-Glycosyltransferase/glycogen phosphorylase"/>
    <property type="match status" value="1"/>
</dbReference>
<feature type="domain" description="Glucosyltransferase 3-like C-terminal" evidence="3">
    <location>
        <begin position="175"/>
        <end position="341"/>
    </location>
</feature>
<dbReference type="Gene3D" id="3.40.50.2000">
    <property type="entry name" value="Glycogen Phosphorylase B"/>
    <property type="match status" value="2"/>
</dbReference>